<protein>
    <submittedName>
        <fullName evidence="2">Palmitoyltransferase ZDHHC7-like protein</fullName>
    </submittedName>
</protein>
<proteinExistence type="predicted"/>
<dbReference type="EMBL" id="BRZM01000047">
    <property type="protein sequence ID" value="GLD61688.1"/>
    <property type="molecule type" value="Genomic_DNA"/>
</dbReference>
<sequence>MEGLLFLTFTAVMFCTQLHSICTDETEIERLKNEKPTWERRLTTSRAEVGVWRSALSALDEPLRWTETTNLFPQPHLEGWGGVLSLTRCQSSWWWW</sequence>
<organism evidence="2 3">
    <name type="scientific">Lates japonicus</name>
    <name type="common">Japanese lates</name>
    <dbReference type="NCBI Taxonomy" id="270547"/>
    <lineage>
        <taxon>Eukaryota</taxon>
        <taxon>Metazoa</taxon>
        <taxon>Chordata</taxon>
        <taxon>Craniata</taxon>
        <taxon>Vertebrata</taxon>
        <taxon>Euteleostomi</taxon>
        <taxon>Actinopterygii</taxon>
        <taxon>Neopterygii</taxon>
        <taxon>Teleostei</taxon>
        <taxon>Neoteleostei</taxon>
        <taxon>Acanthomorphata</taxon>
        <taxon>Carangaria</taxon>
        <taxon>Carangaria incertae sedis</taxon>
        <taxon>Centropomidae</taxon>
        <taxon>Lates</taxon>
    </lineage>
</organism>
<comment type="caution">
    <text evidence="2">The sequence shown here is derived from an EMBL/GenBank/DDBJ whole genome shotgun (WGS) entry which is preliminary data.</text>
</comment>
<evidence type="ECO:0000256" key="1">
    <source>
        <dbReference type="SAM" id="SignalP"/>
    </source>
</evidence>
<keyword evidence="1" id="KW-0732">Signal</keyword>
<accession>A0AAD3MWV3</accession>
<reference evidence="2" key="1">
    <citation type="submission" date="2022-08" db="EMBL/GenBank/DDBJ databases">
        <title>Genome sequencing of akame (Lates japonicus).</title>
        <authorList>
            <person name="Hashiguchi Y."/>
            <person name="Takahashi H."/>
        </authorList>
    </citation>
    <scope>NUCLEOTIDE SEQUENCE</scope>
    <source>
        <strain evidence="2">Kochi</strain>
    </source>
</reference>
<evidence type="ECO:0000313" key="2">
    <source>
        <dbReference type="EMBL" id="GLD61688.1"/>
    </source>
</evidence>
<keyword evidence="3" id="KW-1185">Reference proteome</keyword>
<dbReference type="Proteomes" id="UP001279410">
    <property type="component" value="Unassembled WGS sequence"/>
</dbReference>
<feature type="chain" id="PRO_5042085746" evidence="1">
    <location>
        <begin position="24"/>
        <end position="96"/>
    </location>
</feature>
<gene>
    <name evidence="2" type="ORF">AKAME5_001347600</name>
</gene>
<dbReference type="AlphaFoldDB" id="A0AAD3MWV3"/>
<name>A0AAD3MWV3_LATJO</name>
<evidence type="ECO:0000313" key="3">
    <source>
        <dbReference type="Proteomes" id="UP001279410"/>
    </source>
</evidence>
<feature type="signal peptide" evidence="1">
    <location>
        <begin position="1"/>
        <end position="23"/>
    </location>
</feature>